<feature type="signal peptide" evidence="1">
    <location>
        <begin position="1"/>
        <end position="26"/>
    </location>
</feature>
<gene>
    <name evidence="2" type="ORF">EDD33_3551</name>
</gene>
<feature type="chain" id="PRO_5039385689" evidence="1">
    <location>
        <begin position="27"/>
        <end position="47"/>
    </location>
</feature>
<proteinExistence type="predicted"/>
<organism evidence="2 3">
    <name type="scientific">Nocardioides aurantiacus</name>
    <dbReference type="NCBI Taxonomy" id="86796"/>
    <lineage>
        <taxon>Bacteria</taxon>
        <taxon>Bacillati</taxon>
        <taxon>Actinomycetota</taxon>
        <taxon>Actinomycetes</taxon>
        <taxon>Propionibacteriales</taxon>
        <taxon>Nocardioidaceae</taxon>
        <taxon>Nocardioides</taxon>
    </lineage>
</organism>
<keyword evidence="3" id="KW-1185">Reference proteome</keyword>
<dbReference type="RefSeq" id="WP_170169870.1">
    <property type="nucleotide sequence ID" value="NZ_RKHO01000001.1"/>
</dbReference>
<protein>
    <submittedName>
        <fullName evidence="2">Uncharacterized protein</fullName>
    </submittedName>
</protein>
<evidence type="ECO:0000313" key="2">
    <source>
        <dbReference type="EMBL" id="ROR92654.1"/>
    </source>
</evidence>
<evidence type="ECO:0000313" key="3">
    <source>
        <dbReference type="Proteomes" id="UP000281738"/>
    </source>
</evidence>
<dbReference type="AlphaFoldDB" id="A0A3N2CZN0"/>
<evidence type="ECO:0000256" key="1">
    <source>
        <dbReference type="SAM" id="SignalP"/>
    </source>
</evidence>
<keyword evidence="1" id="KW-0732">Signal</keyword>
<sequence length="47" mass="4468">MNIKSRGIKGALLAVTVALAVSAVPAAGGAADAAPKGGNRAILKAIL</sequence>
<reference evidence="2 3" key="1">
    <citation type="submission" date="2018-11" db="EMBL/GenBank/DDBJ databases">
        <title>Sequencing the genomes of 1000 actinobacteria strains.</title>
        <authorList>
            <person name="Klenk H.-P."/>
        </authorList>
    </citation>
    <scope>NUCLEOTIDE SEQUENCE [LARGE SCALE GENOMIC DNA]</scope>
    <source>
        <strain evidence="2 3">DSM 12652</strain>
    </source>
</reference>
<dbReference type="Proteomes" id="UP000281738">
    <property type="component" value="Unassembled WGS sequence"/>
</dbReference>
<name>A0A3N2CZN0_9ACTN</name>
<accession>A0A3N2CZN0</accession>
<comment type="caution">
    <text evidence="2">The sequence shown here is derived from an EMBL/GenBank/DDBJ whole genome shotgun (WGS) entry which is preliminary data.</text>
</comment>
<dbReference type="EMBL" id="RKHO01000001">
    <property type="protein sequence ID" value="ROR92654.1"/>
    <property type="molecule type" value="Genomic_DNA"/>
</dbReference>